<gene>
    <name evidence="2" type="ORF">GCM10010919_05170</name>
</gene>
<keyword evidence="3" id="KW-1185">Reference proteome</keyword>
<dbReference type="Proteomes" id="UP000659697">
    <property type="component" value="Unassembled WGS sequence"/>
</dbReference>
<sequence length="191" mass="21558">MIRLLGCLVCFSAMVQAGSPSTPERTFWQALAQHCGNAYAGVLAVKRTDRPDILAGDEQLVVHFRECEDNLLALPFHIGKADGSWDRSRTWRYTWQGSQLELRHDHRLANGEPDLENTLYGGVSIEGNAEVQRFLFAERTAENGDALGWQIEIVPGERYSYGTFSGANWTWRLDFDLRKSLSELPPAPWGF</sequence>
<dbReference type="RefSeq" id="WP_189429844.1">
    <property type="nucleotide sequence ID" value="NZ_BNAO01000001.1"/>
</dbReference>
<proteinExistence type="predicted"/>
<feature type="signal peptide" evidence="1">
    <location>
        <begin position="1"/>
        <end position="17"/>
    </location>
</feature>
<evidence type="ECO:0000313" key="2">
    <source>
        <dbReference type="EMBL" id="GHG61087.1"/>
    </source>
</evidence>
<reference evidence="3" key="1">
    <citation type="journal article" date="2019" name="Int. J. Syst. Evol. Microbiol.">
        <title>The Global Catalogue of Microorganisms (GCM) 10K type strain sequencing project: providing services to taxonomists for standard genome sequencing and annotation.</title>
        <authorList>
            <consortium name="The Broad Institute Genomics Platform"/>
            <consortium name="The Broad Institute Genome Sequencing Center for Infectious Disease"/>
            <person name="Wu L."/>
            <person name="Ma J."/>
        </authorList>
    </citation>
    <scope>NUCLEOTIDE SEQUENCE [LARGE SCALE GENOMIC DNA]</scope>
    <source>
        <strain evidence="3">CGMCC 1.7003</strain>
    </source>
</reference>
<organism evidence="2 3">
    <name type="scientific">Alishewanella longhuensis</name>
    <dbReference type="NCBI Taxonomy" id="1091037"/>
    <lineage>
        <taxon>Bacteria</taxon>
        <taxon>Pseudomonadati</taxon>
        <taxon>Pseudomonadota</taxon>
        <taxon>Gammaproteobacteria</taxon>
        <taxon>Alteromonadales</taxon>
        <taxon>Alteromonadaceae</taxon>
        <taxon>Alishewanella</taxon>
    </lineage>
</organism>
<keyword evidence="1" id="KW-0732">Signal</keyword>
<name>A0ABQ3KTZ9_9ALTE</name>
<comment type="caution">
    <text evidence="2">The sequence shown here is derived from an EMBL/GenBank/DDBJ whole genome shotgun (WGS) entry which is preliminary data.</text>
</comment>
<dbReference type="EMBL" id="BNAO01000001">
    <property type="protein sequence ID" value="GHG61087.1"/>
    <property type="molecule type" value="Genomic_DNA"/>
</dbReference>
<feature type="chain" id="PRO_5046378661" evidence="1">
    <location>
        <begin position="18"/>
        <end position="191"/>
    </location>
</feature>
<accession>A0ABQ3KTZ9</accession>
<evidence type="ECO:0000256" key="1">
    <source>
        <dbReference type="SAM" id="SignalP"/>
    </source>
</evidence>
<evidence type="ECO:0000313" key="3">
    <source>
        <dbReference type="Proteomes" id="UP000659697"/>
    </source>
</evidence>
<protein>
    <submittedName>
        <fullName evidence="2">Uncharacterized protein</fullName>
    </submittedName>
</protein>